<keyword evidence="6" id="KW-0067">ATP-binding</keyword>
<dbReference type="InterPro" id="IPR027417">
    <property type="entry name" value="P-loop_NTPase"/>
</dbReference>
<dbReference type="Pfam" id="PF00176">
    <property type="entry name" value="SNF2-rel_dom"/>
    <property type="match status" value="1"/>
</dbReference>
<name>A0A7W5FM98_9BACL</name>
<evidence type="ECO:0000256" key="2">
    <source>
        <dbReference type="PROSITE-ProRule" id="PRU00325"/>
    </source>
</evidence>
<dbReference type="Gene3D" id="3.40.50.10810">
    <property type="entry name" value="Tandem AAA-ATPase domain"/>
    <property type="match status" value="1"/>
</dbReference>
<keyword evidence="2" id="KW-0479">Metal-binding</keyword>
<keyword evidence="6" id="KW-0347">Helicase</keyword>
<dbReference type="InterPro" id="IPR014001">
    <property type="entry name" value="Helicase_ATP-bd"/>
</dbReference>
<dbReference type="GO" id="GO:0004386">
    <property type="term" value="F:helicase activity"/>
    <property type="evidence" value="ECO:0007669"/>
    <property type="project" value="UniProtKB-KW"/>
</dbReference>
<dbReference type="AlphaFoldDB" id="A0A7W5FM98"/>
<evidence type="ECO:0000313" key="7">
    <source>
        <dbReference type="Proteomes" id="UP000570361"/>
    </source>
</evidence>
<keyword evidence="2" id="KW-0863">Zinc-finger</keyword>
<evidence type="ECO:0000313" key="6">
    <source>
        <dbReference type="EMBL" id="MBB3109784.1"/>
    </source>
</evidence>
<dbReference type="InterPro" id="IPR000330">
    <property type="entry name" value="SNF2_N"/>
</dbReference>
<dbReference type="InterPro" id="IPR007527">
    <property type="entry name" value="Znf_SWIM"/>
</dbReference>
<keyword evidence="2" id="KW-0862">Zinc</keyword>
<sequence length="1084" mass="123848">MRLPYNDDDIRVLCGRFAFEEGEALYSAGHARILRFDAASREYEAIVHDNGRDHRIHARIGREEVVAACTCPDFDPDDKYCGHVAAALLQLLDEPNLEEEPESFGGTSAQDQALVSSILGLFSEQARPITSSNRVLLDSRERIDVEFMCSTFAYGYRKYMFGIELKVGPKRTYIVQQIRGFLDRLERRMEQPFAKSFTYNPRQHSFDPQDDAVLTQLIQIYRNEQLYRETSQYPFSQAYSKSGDRMLLIPPSDWEKLLPLLLEARMVRLIPPGREAATLALSEETLPVHFNFHPTADAHYELDVQGLNDITVMEAYDTVIAEGHLVKLAPAACKRLAELKNMLDASGKQQLLLAPEQMEPFMEKVVPGLTKFGIVHIDQAVSDRIVQTPLKAKLYLDRIRDRLLAGLEFQYGEIVINPLEDRYEPRAADRILVRDGEREQQILAIMAQCDFIQTEGGFFLTDEDAEYEFLYHTVSKLEKLLSVYATSAVRRRIYIPNTPPKVKVDVDERTDWLEFKFELTGISDQEIRLVLKSIGEKRRFHRMADGSFLPLESEEMQQIARFINTMGMGREELSGPRFKVPVVRGLHLIDEQENGKAIQLGKSFRRMLEHMRNPDHMDFAVPEQLVPILRDYQAYGYQWLKTLAHYRFGGILADDMGLGKTIQSITFLVSVLPEIREQGQPAIIVAPASLVYNWNNELKRFAPEIRTVIVDGSREERVRALRNLTNVDAVITSYPLLRRDLATYATHQFHTLLLDEAQAFKNYTTQTAQAVRTLQARHRFALTGTPIENSIEELWSIMNTVFPELFASRKAFSELSRAVVARRARPFMLRRLKADVLTELPEKIESVVATELLPEQKKAYVSYLAKLRAETVKHLHESGFQHNRIRILAGITRLRQICCHPSLFVDDYEGGSAKLEQLLELVAECRSAGRRALIFSQFTEMLGMISRELASQGIPFFYLDGQTKASERVELCSRFNEGEKEFFLISLKAGGTGLNLTGADTVILYDLWWNPAVEQQAMDRAYRIGQKKVVQVIRLVSQGTVEDKMFDMQERKKNLIDEVIPSGDDVTAALTESDIREILALEHV</sequence>
<dbReference type="InterPro" id="IPR001650">
    <property type="entry name" value="Helicase_C-like"/>
</dbReference>
<dbReference type="EMBL" id="JACHXK010000003">
    <property type="protein sequence ID" value="MBB3109784.1"/>
    <property type="molecule type" value="Genomic_DNA"/>
</dbReference>
<feature type="domain" description="SWIM-type" evidence="3">
    <location>
        <begin position="54"/>
        <end position="92"/>
    </location>
</feature>
<keyword evidence="6" id="KW-0547">Nucleotide-binding</keyword>
<comment type="caution">
    <text evidence="6">The sequence shown here is derived from an EMBL/GenBank/DDBJ whole genome shotgun (WGS) entry which is preliminary data.</text>
</comment>
<dbReference type="PROSITE" id="PS50966">
    <property type="entry name" value="ZF_SWIM"/>
    <property type="match status" value="1"/>
</dbReference>
<dbReference type="Pfam" id="PF00271">
    <property type="entry name" value="Helicase_C"/>
    <property type="match status" value="1"/>
</dbReference>
<dbReference type="GO" id="GO:0008270">
    <property type="term" value="F:zinc ion binding"/>
    <property type="evidence" value="ECO:0007669"/>
    <property type="project" value="UniProtKB-KW"/>
</dbReference>
<dbReference type="GO" id="GO:0005524">
    <property type="term" value="F:ATP binding"/>
    <property type="evidence" value="ECO:0007669"/>
    <property type="project" value="InterPro"/>
</dbReference>
<dbReference type="PROSITE" id="PS51192">
    <property type="entry name" value="HELICASE_ATP_BIND_1"/>
    <property type="match status" value="1"/>
</dbReference>
<dbReference type="InterPro" id="IPR038718">
    <property type="entry name" value="SNF2-like_sf"/>
</dbReference>
<dbReference type="FunFam" id="3.40.50.300:FF:000533">
    <property type="entry name" value="Helicase, Snf2 family"/>
    <property type="match status" value="1"/>
</dbReference>
<feature type="domain" description="Helicase ATP-binding" evidence="4">
    <location>
        <begin position="641"/>
        <end position="804"/>
    </location>
</feature>
<dbReference type="SMART" id="SM00487">
    <property type="entry name" value="DEXDc"/>
    <property type="match status" value="1"/>
</dbReference>
<feature type="domain" description="Helicase C-terminal" evidence="5">
    <location>
        <begin position="914"/>
        <end position="1067"/>
    </location>
</feature>
<dbReference type="Proteomes" id="UP000570361">
    <property type="component" value="Unassembled WGS sequence"/>
</dbReference>
<evidence type="ECO:0000259" key="4">
    <source>
        <dbReference type="PROSITE" id="PS51192"/>
    </source>
</evidence>
<dbReference type="GO" id="GO:0016787">
    <property type="term" value="F:hydrolase activity"/>
    <property type="evidence" value="ECO:0007669"/>
    <property type="project" value="UniProtKB-KW"/>
</dbReference>
<dbReference type="Pfam" id="PF08455">
    <property type="entry name" value="SNF2_assoc"/>
    <property type="match status" value="1"/>
</dbReference>
<protein>
    <submittedName>
        <fullName evidence="6">SNF2 family DNA or RNA helicase</fullName>
    </submittedName>
</protein>
<evidence type="ECO:0000256" key="1">
    <source>
        <dbReference type="ARBA" id="ARBA00022801"/>
    </source>
</evidence>
<dbReference type="InterPro" id="IPR013663">
    <property type="entry name" value="Helicase_SWF/SNF/SWI_bac"/>
</dbReference>
<keyword evidence="7" id="KW-1185">Reference proteome</keyword>
<evidence type="ECO:0000259" key="3">
    <source>
        <dbReference type="PROSITE" id="PS50966"/>
    </source>
</evidence>
<dbReference type="InterPro" id="IPR049730">
    <property type="entry name" value="SNF2/RAD54-like_C"/>
</dbReference>
<dbReference type="Gene3D" id="3.40.50.300">
    <property type="entry name" value="P-loop containing nucleotide triphosphate hydrolases"/>
    <property type="match status" value="1"/>
</dbReference>
<keyword evidence="1" id="KW-0378">Hydrolase</keyword>
<dbReference type="RefSeq" id="WP_183599191.1">
    <property type="nucleotide sequence ID" value="NZ_JACHXK010000003.1"/>
</dbReference>
<organism evidence="6 7">
    <name type="scientific">Paenibacillus phyllosphaerae</name>
    <dbReference type="NCBI Taxonomy" id="274593"/>
    <lineage>
        <taxon>Bacteria</taxon>
        <taxon>Bacillati</taxon>
        <taxon>Bacillota</taxon>
        <taxon>Bacilli</taxon>
        <taxon>Bacillales</taxon>
        <taxon>Paenibacillaceae</taxon>
        <taxon>Paenibacillus</taxon>
    </lineage>
</organism>
<proteinExistence type="predicted"/>
<gene>
    <name evidence="6" type="ORF">FHS18_001847</name>
</gene>
<evidence type="ECO:0000259" key="5">
    <source>
        <dbReference type="PROSITE" id="PS51194"/>
    </source>
</evidence>
<dbReference type="Pfam" id="PF04434">
    <property type="entry name" value="SWIM"/>
    <property type="match status" value="1"/>
</dbReference>
<dbReference type="CDD" id="cd18793">
    <property type="entry name" value="SF2_C_SNF"/>
    <property type="match status" value="1"/>
</dbReference>
<reference evidence="6 7" key="1">
    <citation type="submission" date="2020-08" db="EMBL/GenBank/DDBJ databases">
        <title>Genomic Encyclopedia of Type Strains, Phase III (KMG-III): the genomes of soil and plant-associated and newly described type strains.</title>
        <authorList>
            <person name="Whitman W."/>
        </authorList>
    </citation>
    <scope>NUCLEOTIDE SEQUENCE [LARGE SCALE GENOMIC DNA]</scope>
    <source>
        <strain evidence="6 7">CECT 5862</strain>
    </source>
</reference>
<dbReference type="PROSITE" id="PS51194">
    <property type="entry name" value="HELICASE_CTER"/>
    <property type="match status" value="1"/>
</dbReference>
<accession>A0A7W5FM98</accession>
<dbReference type="PANTHER" id="PTHR10799">
    <property type="entry name" value="SNF2/RAD54 HELICASE FAMILY"/>
    <property type="match status" value="1"/>
</dbReference>
<dbReference type="SUPFAM" id="SSF52540">
    <property type="entry name" value="P-loop containing nucleoside triphosphate hydrolases"/>
    <property type="match status" value="2"/>
</dbReference>
<dbReference type="SMART" id="SM00490">
    <property type="entry name" value="HELICc"/>
    <property type="match status" value="1"/>
</dbReference>